<keyword evidence="2" id="KW-1185">Reference proteome</keyword>
<sequence length="233" mass="27199">MIFACDLHKNVSLLLPFCLHFSGKNLLNLELKNAWLSVVGLKPMPTLASLTLEFMRLDDEDLSTSIFFLKAPLLSVFDLSVENTIDEIKMHRFLNLKSFRMESSDLRSIVRAFPDGRQVEQLVVEEPKWNDEFREMVDFTLLIKSRLHVWMEKVEETHCIFYLSEMNIASSFISFILNRSTAVSDVEVLIHSDEVDHIRNCIISKSMSDFPKLRWKLGIWKEVQEDYWTGYGI</sequence>
<protein>
    <submittedName>
        <fullName evidence="1">F-box/LRR-repeat protein</fullName>
    </submittedName>
</protein>
<dbReference type="EMBL" id="QPKB01000001">
    <property type="protein sequence ID" value="RWR73219.1"/>
    <property type="molecule type" value="Genomic_DNA"/>
</dbReference>
<evidence type="ECO:0000313" key="2">
    <source>
        <dbReference type="Proteomes" id="UP000283530"/>
    </source>
</evidence>
<dbReference type="Proteomes" id="UP000283530">
    <property type="component" value="Unassembled WGS sequence"/>
</dbReference>
<comment type="caution">
    <text evidence="1">The sequence shown here is derived from an EMBL/GenBank/DDBJ whole genome shotgun (WGS) entry which is preliminary data.</text>
</comment>
<proteinExistence type="predicted"/>
<gene>
    <name evidence="1" type="ORF">CKAN_00147700</name>
</gene>
<dbReference type="OrthoDB" id="2242903at2759"/>
<evidence type="ECO:0000313" key="1">
    <source>
        <dbReference type="EMBL" id="RWR73219.1"/>
    </source>
</evidence>
<name>A0A3S3MG94_9MAGN</name>
<organism evidence="1 2">
    <name type="scientific">Cinnamomum micranthum f. kanehirae</name>
    <dbReference type="NCBI Taxonomy" id="337451"/>
    <lineage>
        <taxon>Eukaryota</taxon>
        <taxon>Viridiplantae</taxon>
        <taxon>Streptophyta</taxon>
        <taxon>Embryophyta</taxon>
        <taxon>Tracheophyta</taxon>
        <taxon>Spermatophyta</taxon>
        <taxon>Magnoliopsida</taxon>
        <taxon>Magnoliidae</taxon>
        <taxon>Laurales</taxon>
        <taxon>Lauraceae</taxon>
        <taxon>Cinnamomum</taxon>
    </lineage>
</organism>
<dbReference type="AlphaFoldDB" id="A0A3S3MG94"/>
<accession>A0A3S3MG94</accession>
<reference evidence="1 2" key="1">
    <citation type="journal article" date="2019" name="Nat. Plants">
        <title>Stout camphor tree genome fills gaps in understanding of flowering plant genome evolution.</title>
        <authorList>
            <person name="Chaw S.M."/>
            <person name="Liu Y.C."/>
            <person name="Wu Y.W."/>
            <person name="Wang H.Y."/>
            <person name="Lin C.I."/>
            <person name="Wu C.S."/>
            <person name="Ke H.M."/>
            <person name="Chang L.Y."/>
            <person name="Hsu C.Y."/>
            <person name="Yang H.T."/>
            <person name="Sudianto E."/>
            <person name="Hsu M.H."/>
            <person name="Wu K.P."/>
            <person name="Wang L.N."/>
            <person name="Leebens-Mack J.H."/>
            <person name="Tsai I.J."/>
        </authorList>
    </citation>
    <scope>NUCLEOTIDE SEQUENCE [LARGE SCALE GENOMIC DNA]</scope>
    <source>
        <strain evidence="2">cv. Chaw 1501</strain>
        <tissue evidence="1">Young leaves</tissue>
    </source>
</reference>